<evidence type="ECO:0000256" key="1">
    <source>
        <dbReference type="SAM" id="MobiDB-lite"/>
    </source>
</evidence>
<organism evidence="2 3">
    <name type="scientific">Porphyra umbilicalis</name>
    <name type="common">Purple laver</name>
    <name type="synonym">Red alga</name>
    <dbReference type="NCBI Taxonomy" id="2786"/>
    <lineage>
        <taxon>Eukaryota</taxon>
        <taxon>Rhodophyta</taxon>
        <taxon>Bangiophyceae</taxon>
        <taxon>Bangiales</taxon>
        <taxon>Bangiaceae</taxon>
        <taxon>Porphyra</taxon>
    </lineage>
</organism>
<proteinExistence type="predicted"/>
<gene>
    <name evidence="2" type="ORF">BU14_0014s0118</name>
</gene>
<accession>A0A1X6PL90</accession>
<name>A0A1X6PL90_PORUM</name>
<sequence length="439" mass="46378">MIALRAGAVSRVASRTDTSGTASRRLTKSGAGPPPRRQRRHCSTPTTPSRNASAHATSPLDGRDGLGHTLPGGVLKFVRRLARCGRAGRTASSDMAPAAYGAGHLGLSPPAGATLRWKHPASGWLWRDEPPGPCTGAAHEQQPSESAISRPRRIVSSVTTPPSLGSDGDASRHDGDWRRRRSELHDDRRLLRHGQTVAVWQPPIRDAIDPPIGSSSVRKRKRRAQSPRLTGPPAIEQLRLTGHGTAPVCQTSRPPPKPPARGGLVAVPRRAWFDPRSAVAAAARAPSALGQQQASTDLSEGSHAALAVGGVGGWGWTVRPPPLRSSVPPRTVAAASAALRRKEVRLAVPRQAAPALRPVAALTGPRLRPVELRLPRHYCTRGVGVHRGRLGGGWQPRVRALGSCPVQPLLGPSARVWGVDAGVTRRGTLCVPLPVDGVA</sequence>
<keyword evidence="3" id="KW-1185">Reference proteome</keyword>
<dbReference type="Proteomes" id="UP000218209">
    <property type="component" value="Unassembled WGS sequence"/>
</dbReference>
<dbReference type="AlphaFoldDB" id="A0A1X6PL90"/>
<feature type="region of interest" description="Disordered" evidence="1">
    <location>
        <begin position="1"/>
        <end position="67"/>
    </location>
</feature>
<feature type="region of interest" description="Disordered" evidence="1">
    <location>
        <begin position="126"/>
        <end position="178"/>
    </location>
</feature>
<protein>
    <submittedName>
        <fullName evidence="2">Uncharacterized protein</fullName>
    </submittedName>
</protein>
<feature type="compositionally biased region" description="Basic and acidic residues" evidence="1">
    <location>
        <begin position="169"/>
        <end position="178"/>
    </location>
</feature>
<evidence type="ECO:0000313" key="2">
    <source>
        <dbReference type="EMBL" id="OSX81570.1"/>
    </source>
</evidence>
<evidence type="ECO:0000313" key="3">
    <source>
        <dbReference type="Proteomes" id="UP000218209"/>
    </source>
</evidence>
<dbReference type="EMBL" id="KV918761">
    <property type="protein sequence ID" value="OSX81570.1"/>
    <property type="molecule type" value="Genomic_DNA"/>
</dbReference>
<feature type="region of interest" description="Disordered" evidence="1">
    <location>
        <begin position="205"/>
        <end position="230"/>
    </location>
</feature>
<feature type="compositionally biased region" description="Polar residues" evidence="1">
    <location>
        <begin position="13"/>
        <end position="24"/>
    </location>
</feature>
<reference evidence="2 3" key="1">
    <citation type="submission" date="2017-03" db="EMBL/GenBank/DDBJ databases">
        <title>WGS assembly of Porphyra umbilicalis.</title>
        <authorList>
            <person name="Brawley S.H."/>
            <person name="Blouin N.A."/>
            <person name="Ficko-Blean E."/>
            <person name="Wheeler G.L."/>
            <person name="Lohr M."/>
            <person name="Goodson H.V."/>
            <person name="Jenkins J.W."/>
            <person name="Blaby-Haas C.E."/>
            <person name="Helliwell K.E."/>
            <person name="Chan C."/>
            <person name="Marriage T."/>
            <person name="Bhattacharya D."/>
            <person name="Klein A.S."/>
            <person name="Badis Y."/>
            <person name="Brodie J."/>
            <person name="Cao Y."/>
            <person name="Collen J."/>
            <person name="Dittami S.M."/>
            <person name="Gachon C.M."/>
            <person name="Green B.R."/>
            <person name="Karpowicz S."/>
            <person name="Kim J.W."/>
            <person name="Kudahl U."/>
            <person name="Lin S."/>
            <person name="Michel G."/>
            <person name="Mittag M."/>
            <person name="Olson B.J."/>
            <person name="Pangilinan J."/>
            <person name="Peng Y."/>
            <person name="Qiu H."/>
            <person name="Shu S."/>
            <person name="Singer J.T."/>
            <person name="Smith A.G."/>
            <person name="Sprecher B.N."/>
            <person name="Wagner V."/>
            <person name="Wang W."/>
            <person name="Wang Z.-Y."/>
            <person name="Yan J."/>
            <person name="Yarish C."/>
            <person name="Zoeuner-Riek S."/>
            <person name="Zhuang Y."/>
            <person name="Zou Y."/>
            <person name="Lindquist E.A."/>
            <person name="Grimwood J."/>
            <person name="Barry K."/>
            <person name="Rokhsar D.S."/>
            <person name="Schmutz J."/>
            <person name="Stiller J.W."/>
            <person name="Grossman A.R."/>
            <person name="Prochnik S.E."/>
        </authorList>
    </citation>
    <scope>NUCLEOTIDE SEQUENCE [LARGE SCALE GENOMIC DNA]</scope>
    <source>
        <strain evidence="2">4086291</strain>
    </source>
</reference>
<feature type="compositionally biased region" description="Polar residues" evidence="1">
    <location>
        <begin position="43"/>
        <end position="56"/>
    </location>
</feature>